<protein>
    <recommendedName>
        <fullName evidence="1">Fungal-type protein kinase domain-containing protein</fullName>
    </recommendedName>
</protein>
<proteinExistence type="predicted"/>
<dbReference type="PANTHER" id="PTHR38248">
    <property type="entry name" value="FUNK1 6"/>
    <property type="match status" value="1"/>
</dbReference>
<dbReference type="SUPFAM" id="SSF56112">
    <property type="entry name" value="Protein kinase-like (PK-like)"/>
    <property type="match status" value="1"/>
</dbReference>
<dbReference type="InterPro" id="IPR040976">
    <property type="entry name" value="Pkinase_fungal"/>
</dbReference>
<dbReference type="PANTHER" id="PTHR38248:SF2">
    <property type="entry name" value="FUNK1 11"/>
    <property type="match status" value="1"/>
</dbReference>
<dbReference type="GO" id="GO:0004672">
    <property type="term" value="F:protein kinase activity"/>
    <property type="evidence" value="ECO:0007669"/>
    <property type="project" value="InterPro"/>
</dbReference>
<comment type="caution">
    <text evidence="2">The sequence shown here is derived from an EMBL/GenBank/DDBJ whole genome shotgun (WGS) entry which is preliminary data.</text>
</comment>
<sequence>MQHSTANSWTPPFGMSDISKGAFSARDVAHTFPKLIEWIQPCLESGDLVVRITADHPATASSTGINSTRRARHFKAKVDLSIFESSERHSLGLISECDLTKDDAGTSQYKHYLARAEWDRIVVPISVESSARPCAFEPVSAESEYPEAETIGSGIVSGQITEQAGNIFEHQHRNFVFSIYIHGGRVFLIRWDRVGAVVAEPFSLVEEPQKLLAFLSRLTKMSPAQRGYDTSIRPASETEAKEFTAFITVDSVSKAYLQDALQSDGDKKAAIFRVDLQDMESSDMTVQLVFARPRILEKGVEGRATRGYVAYDLVNKRLVFLKDYWQPETKSCHLELDTYKRLQAKNVPYVATPVGGGYVASGPCQSKGSSSFQRTLAQVYLSAEDGECYRARVHYRFAVQEIGRPLEDYRHAKEMLRAVYFALTAHRVAWEEAGVLHRDISPGNILITEKGRGILNDWDMCKYKEDGVNPQSSTRFSREHGNLCLLLLCCPEKPNEVSDDVESFVHVINWLTLRYQVDSTPERLGVALRMYEECNLTEAGYGVGGTLKLDQIRDGVSGFRTDRVSPLALQVIVQDMANMCKEHYLSPDVVEQLRSGIGLPKEPSEVPLAWHEDDEDNSDLDLPAPYRPVEYHDRVPDTPASVAGKPLMNDHQRLTEILVGALRGAPRFWAGGKLEDQFLKRPTQVDSGYGTASGWFA</sequence>
<dbReference type="Gene3D" id="1.10.510.10">
    <property type="entry name" value="Transferase(Phosphotransferase) domain 1"/>
    <property type="match status" value="1"/>
</dbReference>
<dbReference type="AlphaFoldDB" id="A0AAD5YJS4"/>
<dbReference type="Proteomes" id="UP001212997">
    <property type="component" value="Unassembled WGS sequence"/>
</dbReference>
<keyword evidence="3" id="KW-1185">Reference proteome</keyword>
<dbReference type="PROSITE" id="PS00109">
    <property type="entry name" value="PROTEIN_KINASE_TYR"/>
    <property type="match status" value="1"/>
</dbReference>
<dbReference type="EMBL" id="JANAWD010000136">
    <property type="protein sequence ID" value="KAJ3485961.1"/>
    <property type="molecule type" value="Genomic_DNA"/>
</dbReference>
<name>A0AAD5YJS4_9APHY</name>
<dbReference type="InterPro" id="IPR011009">
    <property type="entry name" value="Kinase-like_dom_sf"/>
</dbReference>
<feature type="domain" description="Fungal-type protein kinase" evidence="1">
    <location>
        <begin position="159"/>
        <end position="511"/>
    </location>
</feature>
<evidence type="ECO:0000313" key="3">
    <source>
        <dbReference type="Proteomes" id="UP001212997"/>
    </source>
</evidence>
<dbReference type="Pfam" id="PF17667">
    <property type="entry name" value="Pkinase_fungal"/>
    <property type="match status" value="1"/>
</dbReference>
<evidence type="ECO:0000313" key="2">
    <source>
        <dbReference type="EMBL" id="KAJ3485961.1"/>
    </source>
</evidence>
<dbReference type="InterPro" id="IPR008266">
    <property type="entry name" value="Tyr_kinase_AS"/>
</dbReference>
<accession>A0AAD5YJS4</accession>
<evidence type="ECO:0000259" key="1">
    <source>
        <dbReference type="Pfam" id="PF17667"/>
    </source>
</evidence>
<organism evidence="2 3">
    <name type="scientific">Meripilus lineatus</name>
    <dbReference type="NCBI Taxonomy" id="2056292"/>
    <lineage>
        <taxon>Eukaryota</taxon>
        <taxon>Fungi</taxon>
        <taxon>Dikarya</taxon>
        <taxon>Basidiomycota</taxon>
        <taxon>Agaricomycotina</taxon>
        <taxon>Agaricomycetes</taxon>
        <taxon>Polyporales</taxon>
        <taxon>Meripilaceae</taxon>
        <taxon>Meripilus</taxon>
    </lineage>
</organism>
<reference evidence="2" key="1">
    <citation type="submission" date="2022-07" db="EMBL/GenBank/DDBJ databases">
        <title>Genome Sequence of Physisporinus lineatus.</title>
        <authorList>
            <person name="Buettner E."/>
        </authorList>
    </citation>
    <scope>NUCLEOTIDE SEQUENCE</scope>
    <source>
        <strain evidence="2">VT162</strain>
    </source>
</reference>
<gene>
    <name evidence="2" type="ORF">NLI96_g4582</name>
</gene>